<keyword evidence="2" id="KW-1185">Reference proteome</keyword>
<proteinExistence type="predicted"/>
<evidence type="ECO:0000313" key="2">
    <source>
        <dbReference type="Proteomes" id="UP000830395"/>
    </source>
</evidence>
<reference evidence="1" key="1">
    <citation type="submission" date="2020-02" db="EMBL/GenBank/DDBJ databases">
        <title>Genome sequencing of the panga catfish, Pangasius djambal.</title>
        <authorList>
            <person name="Wen M."/>
            <person name="Zahm M."/>
            <person name="Roques C."/>
            <person name="Cabau C."/>
            <person name="Klopp C."/>
            <person name="Donnadieu C."/>
            <person name="Jouanno E."/>
            <person name="Avarre J.-C."/>
            <person name="Campet M."/>
            <person name="Ha T."/>
            <person name="Dugue R."/>
            <person name="Lampietro C."/>
            <person name="Louis A."/>
            <person name="Herpin A."/>
            <person name="Echchiki A."/>
            <person name="Berthelot C."/>
            <person name="Parey E."/>
            <person name="Roest-Crollius H."/>
            <person name="Braasch I."/>
            <person name="Postlethwait J.H."/>
            <person name="Bobe J."/>
            <person name="Montfort J."/>
            <person name="Bouchez O."/>
            <person name="Begum T."/>
            <person name="Schartl M."/>
            <person name="Gustiano R."/>
            <person name="Guiguen Y."/>
        </authorList>
    </citation>
    <scope>NUCLEOTIDE SEQUENCE</scope>
    <source>
        <strain evidence="1">Pdj_M5554</strain>
    </source>
</reference>
<accession>A0ACC5Y5X2</accession>
<sequence length="630" mass="71056">MPSRSSKHKLLSRREHRQQTSMSPPGEREDAALRQCVQTRAQLEEAIAGVIKAEAQLRGNSREVKSQLHSCISRHLETLRSREVWLLEQIDLLEHLKAEALQQQLQQLHWLRGQFDILIHQLQNSNSNSLASQLTSCLEKFSGLNLSPEETPEMSFEADARSLRQAITSFGTISTQMLKTSVSSLTSQRSGSAEETWLVQNCPISTKRQKLDQEWGGPLAEWLLTKGPVTSAPIGYQSSNDPQDWLLTPKEKLQVNCPLVHFDFQKAWGQLKDLEVWLLKEKSPARERTNSNASTSSSAFSIEKIEDSDFKEDDEVEEVQMENDEEETDNPEALDDWLITPNRSKSMETSPVSDADQWKQVFKPFHETFSPDEWLPKSDCGACCTSRVKAVEIENLGKLKCLKTPLSSAAAAPTTPTRSSVSPDPVEVWLQQVIPIENNCKANETCSSFAQCVCDTNCGKEALSAWLLKKEGRDKNGVPMGKNATNKPAMLQQQEQKVQAILDAWLHPSKRVEAPFLSSLSGWVSPCKLGGKEKATFEEKSSHINLLRDSETPFHKPLKPETWVLPEKKHTETSSKQNTPEPDTEHDKWLLRKKANVQDRLGLPKVCDLFSCLKLDGDKEKWLHHIPVQM</sequence>
<dbReference type="EMBL" id="CM040977">
    <property type="protein sequence ID" value="MCJ8730805.1"/>
    <property type="molecule type" value="Genomic_DNA"/>
</dbReference>
<protein>
    <submittedName>
        <fullName evidence="1">Uncharacterized protein</fullName>
    </submittedName>
</protein>
<name>A0ACC5Y5X2_9TELE</name>
<organism evidence="1 2">
    <name type="scientific">Pangasius djambal</name>
    <dbReference type="NCBI Taxonomy" id="1691987"/>
    <lineage>
        <taxon>Eukaryota</taxon>
        <taxon>Metazoa</taxon>
        <taxon>Chordata</taxon>
        <taxon>Craniata</taxon>
        <taxon>Vertebrata</taxon>
        <taxon>Euteleostomi</taxon>
        <taxon>Actinopterygii</taxon>
        <taxon>Neopterygii</taxon>
        <taxon>Teleostei</taxon>
        <taxon>Ostariophysi</taxon>
        <taxon>Siluriformes</taxon>
        <taxon>Pangasiidae</taxon>
        <taxon>Pangasius</taxon>
    </lineage>
</organism>
<evidence type="ECO:0000313" key="1">
    <source>
        <dbReference type="EMBL" id="MCJ8730805.1"/>
    </source>
</evidence>
<gene>
    <name evidence="1" type="ORF">PDJAM_G00188560</name>
</gene>
<comment type="caution">
    <text evidence="1">The sequence shown here is derived from an EMBL/GenBank/DDBJ whole genome shotgun (WGS) entry which is preliminary data.</text>
</comment>
<dbReference type="Proteomes" id="UP000830395">
    <property type="component" value="Chromosome 3"/>
</dbReference>